<dbReference type="PANTHER" id="PTHR11319:SF35">
    <property type="entry name" value="OUTER MEMBRANE PROTEIN PMPC-RELATED"/>
    <property type="match status" value="1"/>
</dbReference>
<evidence type="ECO:0000313" key="1">
    <source>
        <dbReference type="EMBL" id="QEH39081.1"/>
    </source>
</evidence>
<dbReference type="SUPFAM" id="SSF51126">
    <property type="entry name" value="Pectin lyase-like"/>
    <property type="match status" value="1"/>
</dbReference>
<gene>
    <name evidence="1" type="ORF">OJF2_76930</name>
</gene>
<organism evidence="1 2">
    <name type="scientific">Aquisphaera giovannonii</name>
    <dbReference type="NCBI Taxonomy" id="406548"/>
    <lineage>
        <taxon>Bacteria</taxon>
        <taxon>Pseudomonadati</taxon>
        <taxon>Planctomycetota</taxon>
        <taxon>Planctomycetia</taxon>
        <taxon>Isosphaerales</taxon>
        <taxon>Isosphaeraceae</taxon>
        <taxon>Aquisphaera</taxon>
    </lineage>
</organism>
<dbReference type="AlphaFoldDB" id="A0A5B9WGE3"/>
<dbReference type="EMBL" id="CP042997">
    <property type="protein sequence ID" value="QEH39081.1"/>
    <property type="molecule type" value="Genomic_DNA"/>
</dbReference>
<proteinExistence type="predicted"/>
<dbReference type="RefSeq" id="WP_148598439.1">
    <property type="nucleotide sequence ID" value="NZ_CP042997.1"/>
</dbReference>
<dbReference type="PANTHER" id="PTHR11319">
    <property type="entry name" value="G PROTEIN-COUPLED RECEPTOR-RELATED"/>
    <property type="match status" value="1"/>
</dbReference>
<accession>A0A5B9WGE3</accession>
<dbReference type="Proteomes" id="UP000324233">
    <property type="component" value="Chromosome"/>
</dbReference>
<sequence>MSLLNLLTARRETARRSVARRPMRLEALEDRRVLSTFTVTNVYDSGAGSLRQAITQADGASDAAIINFSIAGTNKTISLQSALPELSNVHGMTINGQAGVKVDLTNAKLGNGNSIRVDQLVSASINNLEFDNAPGRAFENNGKLTLSGVTVVGSRNGAAVNYGTMNINNSTIKNNTAVNYGGGVNNYSGTLNVTNSTFTGNKATYGGAIENIAKLSISGSTFTGNSAADGGALHDAGTARTTISSSTITGNTAGLGGGIFVDGSYAPLLQHDNIYGNAATAFGGQNGRDISGAVDPTSFDNLIGNGDGMSGIVDNNNFARNDGLQHARYVSTKPINFVGSGTKGGTTAIRPVMEQKVSLNGVTLTYDYTVRTNSATMNVSGTGTRSMSLLSDDGDNADGPIVYPSHFAVDLYLADTQNGSSGSINLWQNYDANALSAPTLKITNQRGTKVADAIRDLTHDWVDVATGITTTNTWSNGTVTKKTKAS</sequence>
<evidence type="ECO:0000313" key="2">
    <source>
        <dbReference type="Proteomes" id="UP000324233"/>
    </source>
</evidence>
<protein>
    <submittedName>
        <fullName evidence="1">Uncharacterized protein</fullName>
    </submittedName>
</protein>
<name>A0A5B9WGE3_9BACT</name>
<dbReference type="InterPro" id="IPR011050">
    <property type="entry name" value="Pectin_lyase_fold/virulence"/>
</dbReference>
<keyword evidence="2" id="KW-1185">Reference proteome</keyword>
<reference evidence="1 2" key="1">
    <citation type="submission" date="2019-08" db="EMBL/GenBank/DDBJ databases">
        <title>Deep-cultivation of Planctomycetes and their phenomic and genomic characterization uncovers novel biology.</title>
        <authorList>
            <person name="Wiegand S."/>
            <person name="Jogler M."/>
            <person name="Boedeker C."/>
            <person name="Pinto D."/>
            <person name="Vollmers J."/>
            <person name="Rivas-Marin E."/>
            <person name="Kohn T."/>
            <person name="Peeters S.H."/>
            <person name="Heuer A."/>
            <person name="Rast P."/>
            <person name="Oberbeckmann S."/>
            <person name="Bunk B."/>
            <person name="Jeske O."/>
            <person name="Meyerdierks A."/>
            <person name="Storesund J.E."/>
            <person name="Kallscheuer N."/>
            <person name="Luecker S."/>
            <person name="Lage O.M."/>
            <person name="Pohl T."/>
            <person name="Merkel B.J."/>
            <person name="Hornburger P."/>
            <person name="Mueller R.-W."/>
            <person name="Bruemmer F."/>
            <person name="Labrenz M."/>
            <person name="Spormann A.M."/>
            <person name="Op den Camp H."/>
            <person name="Overmann J."/>
            <person name="Amann R."/>
            <person name="Jetten M.S.M."/>
            <person name="Mascher T."/>
            <person name="Medema M.H."/>
            <person name="Devos D.P."/>
            <person name="Kaster A.-K."/>
            <person name="Ovreas L."/>
            <person name="Rohde M."/>
            <person name="Galperin M.Y."/>
            <person name="Jogler C."/>
        </authorList>
    </citation>
    <scope>NUCLEOTIDE SEQUENCE [LARGE SCALE GENOMIC DNA]</scope>
    <source>
        <strain evidence="1 2">OJF2</strain>
    </source>
</reference>
<dbReference type="OrthoDB" id="292920at2"/>
<dbReference type="KEGG" id="agv:OJF2_76930"/>